<feature type="DNA-binding region" description="H-T-H motif" evidence="4">
    <location>
        <begin position="39"/>
        <end position="58"/>
    </location>
</feature>
<dbReference type="Proteomes" id="UP001156882">
    <property type="component" value="Unassembled WGS sequence"/>
</dbReference>
<name>A0ABQ6CPN7_9HYPH</name>
<comment type="caution">
    <text evidence="6">The sequence shown here is derived from an EMBL/GenBank/DDBJ whole genome shotgun (WGS) entry which is preliminary data.</text>
</comment>
<keyword evidence="7" id="KW-1185">Reference proteome</keyword>
<reference evidence="7" key="1">
    <citation type="journal article" date="2019" name="Int. J. Syst. Evol. Microbiol.">
        <title>The Global Catalogue of Microorganisms (GCM) 10K type strain sequencing project: providing services to taxonomists for standard genome sequencing and annotation.</title>
        <authorList>
            <consortium name="The Broad Institute Genomics Platform"/>
            <consortium name="The Broad Institute Genome Sequencing Center for Infectious Disease"/>
            <person name="Wu L."/>
            <person name="Ma J."/>
        </authorList>
    </citation>
    <scope>NUCLEOTIDE SEQUENCE [LARGE SCALE GENOMIC DNA]</scope>
    <source>
        <strain evidence="7">NBRC 101365</strain>
    </source>
</reference>
<sequence>MSTGTVRQSRAQARQDATRQRILDAARDIIQQQGFRGLSIRTIASAVNCSVGTIYNHFCDFDDIVLHLNAETIARLDAVLEEAVFGQPDWRPSALVDVYFDFLELNNAAWRALFEHHLPRDYRVPDWYREGVDTLVGHVVAAFAPLLPHLSREDCAELIVGLWAGLHGLASLDQEDKLSTVSVGSSARKVGQMLVRTALRGAGASRA</sequence>
<dbReference type="SUPFAM" id="SSF48498">
    <property type="entry name" value="Tetracyclin repressor-like, C-terminal domain"/>
    <property type="match status" value="1"/>
</dbReference>
<evidence type="ECO:0000256" key="2">
    <source>
        <dbReference type="ARBA" id="ARBA00023125"/>
    </source>
</evidence>
<dbReference type="Pfam" id="PF00440">
    <property type="entry name" value="TetR_N"/>
    <property type="match status" value="1"/>
</dbReference>
<protein>
    <submittedName>
        <fullName evidence="6">TetR family transcriptional regulator</fullName>
    </submittedName>
</protein>
<dbReference type="Pfam" id="PF13305">
    <property type="entry name" value="TetR_C_33"/>
    <property type="match status" value="1"/>
</dbReference>
<keyword evidence="1" id="KW-0805">Transcription regulation</keyword>
<organism evidence="6 7">
    <name type="scientific">Labrys miyagiensis</name>
    <dbReference type="NCBI Taxonomy" id="346912"/>
    <lineage>
        <taxon>Bacteria</taxon>
        <taxon>Pseudomonadati</taxon>
        <taxon>Pseudomonadota</taxon>
        <taxon>Alphaproteobacteria</taxon>
        <taxon>Hyphomicrobiales</taxon>
        <taxon>Xanthobacteraceae</taxon>
        <taxon>Labrys</taxon>
    </lineage>
</organism>
<dbReference type="InterPro" id="IPR036271">
    <property type="entry name" value="Tet_transcr_reg_TetR-rel_C_sf"/>
</dbReference>
<feature type="domain" description="HTH tetR-type" evidence="5">
    <location>
        <begin position="16"/>
        <end position="76"/>
    </location>
</feature>
<evidence type="ECO:0000313" key="7">
    <source>
        <dbReference type="Proteomes" id="UP001156882"/>
    </source>
</evidence>
<dbReference type="PROSITE" id="PS50977">
    <property type="entry name" value="HTH_TETR_2"/>
    <property type="match status" value="1"/>
</dbReference>
<dbReference type="PANTHER" id="PTHR30055:SF234">
    <property type="entry name" value="HTH-TYPE TRANSCRIPTIONAL REGULATOR BETI"/>
    <property type="match status" value="1"/>
</dbReference>
<keyword evidence="3" id="KW-0804">Transcription</keyword>
<accession>A0ABQ6CPN7</accession>
<evidence type="ECO:0000256" key="3">
    <source>
        <dbReference type="ARBA" id="ARBA00023163"/>
    </source>
</evidence>
<dbReference type="PRINTS" id="PR00455">
    <property type="entry name" value="HTHTETR"/>
</dbReference>
<dbReference type="Gene3D" id="1.10.357.10">
    <property type="entry name" value="Tetracycline Repressor, domain 2"/>
    <property type="match status" value="1"/>
</dbReference>
<dbReference type="InterPro" id="IPR001647">
    <property type="entry name" value="HTH_TetR"/>
</dbReference>
<dbReference type="RefSeq" id="WP_284315276.1">
    <property type="nucleotide sequence ID" value="NZ_BSPC01000059.1"/>
</dbReference>
<dbReference type="InterPro" id="IPR009057">
    <property type="entry name" value="Homeodomain-like_sf"/>
</dbReference>
<dbReference type="InterPro" id="IPR050109">
    <property type="entry name" value="HTH-type_TetR-like_transc_reg"/>
</dbReference>
<dbReference type="InterPro" id="IPR025996">
    <property type="entry name" value="MT1864/Rv1816-like_C"/>
</dbReference>
<gene>
    <name evidence="6" type="ORF">GCM10007874_53240</name>
</gene>
<dbReference type="SUPFAM" id="SSF46689">
    <property type="entry name" value="Homeodomain-like"/>
    <property type="match status" value="1"/>
</dbReference>
<dbReference type="PANTHER" id="PTHR30055">
    <property type="entry name" value="HTH-TYPE TRANSCRIPTIONAL REGULATOR RUTR"/>
    <property type="match status" value="1"/>
</dbReference>
<evidence type="ECO:0000313" key="6">
    <source>
        <dbReference type="EMBL" id="GLS22306.1"/>
    </source>
</evidence>
<keyword evidence="2 4" id="KW-0238">DNA-binding</keyword>
<evidence type="ECO:0000256" key="4">
    <source>
        <dbReference type="PROSITE-ProRule" id="PRU00335"/>
    </source>
</evidence>
<proteinExistence type="predicted"/>
<evidence type="ECO:0000256" key="1">
    <source>
        <dbReference type="ARBA" id="ARBA00023015"/>
    </source>
</evidence>
<dbReference type="EMBL" id="BSPC01000059">
    <property type="protein sequence ID" value="GLS22306.1"/>
    <property type="molecule type" value="Genomic_DNA"/>
</dbReference>
<evidence type="ECO:0000259" key="5">
    <source>
        <dbReference type="PROSITE" id="PS50977"/>
    </source>
</evidence>